<proteinExistence type="predicted"/>
<accession>X7YG23</accession>
<evidence type="ECO:0000256" key="1">
    <source>
        <dbReference type="ARBA" id="ARBA00023002"/>
    </source>
</evidence>
<name>X7YG23_MYCKA</name>
<dbReference type="AlphaFoldDB" id="X7YG23"/>
<reference evidence="2 3" key="1">
    <citation type="submission" date="2013-12" db="EMBL/GenBank/DDBJ databases">
        <authorList>
            <person name="Brown-Elliot B."/>
            <person name="Wallace R."/>
            <person name="Lenaerts A."/>
            <person name="Ordway D."/>
            <person name="DeGroote M.A."/>
            <person name="Parker T."/>
            <person name="Sizemore C."/>
            <person name="Tallon L.J."/>
            <person name="Sadzewicz L.K."/>
            <person name="Sengamalay N."/>
            <person name="Fraser C.M."/>
            <person name="Hine E."/>
            <person name="Shefchek K.A."/>
            <person name="Das S.P."/>
            <person name="Tettelin H."/>
        </authorList>
    </citation>
    <scope>NUCLEOTIDE SEQUENCE [LARGE SCALE GENOMIC DNA]</scope>
    <source>
        <strain evidence="2 3">662</strain>
    </source>
</reference>
<evidence type="ECO:0000313" key="3">
    <source>
        <dbReference type="Proteomes" id="UP000020561"/>
    </source>
</evidence>
<keyword evidence="1" id="KW-0560">Oxidoreductase</keyword>
<dbReference type="SUPFAM" id="SSF56645">
    <property type="entry name" value="Acyl-CoA dehydrogenase NM domain-like"/>
    <property type="match status" value="1"/>
</dbReference>
<dbReference type="Gene3D" id="2.40.110.10">
    <property type="entry name" value="Butyryl-CoA Dehydrogenase, subunit A, domain 2"/>
    <property type="match status" value="1"/>
</dbReference>
<dbReference type="GO" id="GO:0005886">
    <property type="term" value="C:plasma membrane"/>
    <property type="evidence" value="ECO:0007669"/>
    <property type="project" value="TreeGrafter"/>
</dbReference>
<dbReference type="InterPro" id="IPR052161">
    <property type="entry name" value="Mycobact_Acyl-CoA_DH"/>
</dbReference>
<sequence>MADWCLLLARTDREAHRHRGLSAFVVEMKQPGVQQRPLRMMNGVSNEFGRCSSTAQPSRQTAWWVRPVTAGRWP</sequence>
<dbReference type="PATRIC" id="fig|1299326.3.peg.6314"/>
<dbReference type="InterPro" id="IPR009100">
    <property type="entry name" value="AcylCoA_DH/oxidase_NM_dom_sf"/>
</dbReference>
<dbReference type="EMBL" id="JAOA01000019">
    <property type="protein sequence ID" value="EUA06039.1"/>
    <property type="molecule type" value="Genomic_DNA"/>
</dbReference>
<evidence type="ECO:0000313" key="2">
    <source>
        <dbReference type="EMBL" id="EUA06039.1"/>
    </source>
</evidence>
<dbReference type="InterPro" id="IPR046373">
    <property type="entry name" value="Acyl-CoA_Oxase/DH_mid-dom_sf"/>
</dbReference>
<dbReference type="PANTHER" id="PTHR43292">
    <property type="entry name" value="ACYL-COA DEHYDROGENASE"/>
    <property type="match status" value="1"/>
</dbReference>
<comment type="caution">
    <text evidence="2">The sequence shown here is derived from an EMBL/GenBank/DDBJ whole genome shotgun (WGS) entry which is preliminary data.</text>
</comment>
<dbReference type="Proteomes" id="UP000020561">
    <property type="component" value="Unassembled WGS sequence"/>
</dbReference>
<organism evidence="2 3">
    <name type="scientific">Mycobacterium kansasii 662</name>
    <dbReference type="NCBI Taxonomy" id="1299326"/>
    <lineage>
        <taxon>Bacteria</taxon>
        <taxon>Bacillati</taxon>
        <taxon>Actinomycetota</taxon>
        <taxon>Actinomycetes</taxon>
        <taxon>Mycobacteriales</taxon>
        <taxon>Mycobacteriaceae</taxon>
        <taxon>Mycobacterium</taxon>
    </lineage>
</organism>
<gene>
    <name evidence="2" type="ORF">I545_6566</name>
</gene>
<dbReference type="PANTHER" id="PTHR43292:SF4">
    <property type="entry name" value="ACYL-COA DEHYDROGENASE FADE34"/>
    <property type="match status" value="1"/>
</dbReference>
<dbReference type="GO" id="GO:0016627">
    <property type="term" value="F:oxidoreductase activity, acting on the CH-CH group of donors"/>
    <property type="evidence" value="ECO:0007669"/>
    <property type="project" value="InterPro"/>
</dbReference>
<protein>
    <submittedName>
        <fullName evidence="2">Putative acyl-CoA dehydrogenase domain protein</fullName>
    </submittedName>
</protein>